<gene>
    <name evidence="1" type="ORF">BDN72DRAFT_893943</name>
</gene>
<evidence type="ECO:0000313" key="2">
    <source>
        <dbReference type="Proteomes" id="UP000308600"/>
    </source>
</evidence>
<name>A0ACD3B956_9AGAR</name>
<organism evidence="1 2">
    <name type="scientific">Pluteus cervinus</name>
    <dbReference type="NCBI Taxonomy" id="181527"/>
    <lineage>
        <taxon>Eukaryota</taxon>
        <taxon>Fungi</taxon>
        <taxon>Dikarya</taxon>
        <taxon>Basidiomycota</taxon>
        <taxon>Agaricomycotina</taxon>
        <taxon>Agaricomycetes</taxon>
        <taxon>Agaricomycetidae</taxon>
        <taxon>Agaricales</taxon>
        <taxon>Pluteineae</taxon>
        <taxon>Pluteaceae</taxon>
        <taxon>Pluteus</taxon>
    </lineage>
</organism>
<evidence type="ECO:0000313" key="1">
    <source>
        <dbReference type="EMBL" id="TFK73537.1"/>
    </source>
</evidence>
<sequence length="394" mass="40953">MPPGQVPRGTDYVQPVDETMDKTPGRSTNRRMYKRHPIVARSPQQQSSTQESNQSNGTASTPSPSTSLRPSSVNQDNTSPGNENNGSGGGGGGGGGSNQPAPPSFPPPGPSSPGSMFGCPICIARDNDLRVTYNGSWTLNGTPSSTSHTTTTPGASASFSFNGTGIVVFGTVPASNDTIRPPTAAYTIDSEPAHVTTLPTASRSITDQPLFASLQLSGDIAHTIVINIQTADTPFTLEYFFVFPTFPNSSMDVQVNTNIPVAPTAYTTQPPTTSGAVLMGQDESGNTVKILAGLLGCLVVLMIVGVVLFFFRRRNQGVPFRLSTTTSTTTNSVTLTDRIDSSGGTSGIGVGVGVGAGGGIDPLQSPPEKLRGMSGFSPHAEYDWTHGLTLQTPC</sequence>
<protein>
    <submittedName>
        <fullName evidence="1">Uncharacterized protein</fullName>
    </submittedName>
</protein>
<dbReference type="EMBL" id="ML208275">
    <property type="protein sequence ID" value="TFK73537.1"/>
    <property type="molecule type" value="Genomic_DNA"/>
</dbReference>
<keyword evidence="2" id="KW-1185">Reference proteome</keyword>
<proteinExistence type="predicted"/>
<accession>A0ACD3B956</accession>
<dbReference type="Proteomes" id="UP000308600">
    <property type="component" value="Unassembled WGS sequence"/>
</dbReference>
<reference evidence="1 2" key="1">
    <citation type="journal article" date="2019" name="Nat. Ecol. Evol.">
        <title>Megaphylogeny resolves global patterns of mushroom evolution.</title>
        <authorList>
            <person name="Varga T."/>
            <person name="Krizsan K."/>
            <person name="Foldi C."/>
            <person name="Dima B."/>
            <person name="Sanchez-Garcia M."/>
            <person name="Sanchez-Ramirez S."/>
            <person name="Szollosi G.J."/>
            <person name="Szarkandi J.G."/>
            <person name="Papp V."/>
            <person name="Albert L."/>
            <person name="Andreopoulos W."/>
            <person name="Angelini C."/>
            <person name="Antonin V."/>
            <person name="Barry K.W."/>
            <person name="Bougher N.L."/>
            <person name="Buchanan P."/>
            <person name="Buyck B."/>
            <person name="Bense V."/>
            <person name="Catcheside P."/>
            <person name="Chovatia M."/>
            <person name="Cooper J."/>
            <person name="Damon W."/>
            <person name="Desjardin D."/>
            <person name="Finy P."/>
            <person name="Geml J."/>
            <person name="Haridas S."/>
            <person name="Hughes K."/>
            <person name="Justo A."/>
            <person name="Karasinski D."/>
            <person name="Kautmanova I."/>
            <person name="Kiss B."/>
            <person name="Kocsube S."/>
            <person name="Kotiranta H."/>
            <person name="LaButti K.M."/>
            <person name="Lechner B.E."/>
            <person name="Liimatainen K."/>
            <person name="Lipzen A."/>
            <person name="Lukacs Z."/>
            <person name="Mihaltcheva S."/>
            <person name="Morgado L.N."/>
            <person name="Niskanen T."/>
            <person name="Noordeloos M.E."/>
            <person name="Ohm R.A."/>
            <person name="Ortiz-Santana B."/>
            <person name="Ovrebo C."/>
            <person name="Racz N."/>
            <person name="Riley R."/>
            <person name="Savchenko A."/>
            <person name="Shiryaev A."/>
            <person name="Soop K."/>
            <person name="Spirin V."/>
            <person name="Szebenyi C."/>
            <person name="Tomsovsky M."/>
            <person name="Tulloss R.E."/>
            <person name="Uehling J."/>
            <person name="Grigoriev I.V."/>
            <person name="Vagvolgyi C."/>
            <person name="Papp T."/>
            <person name="Martin F.M."/>
            <person name="Miettinen O."/>
            <person name="Hibbett D.S."/>
            <person name="Nagy L.G."/>
        </authorList>
    </citation>
    <scope>NUCLEOTIDE SEQUENCE [LARGE SCALE GENOMIC DNA]</scope>
    <source>
        <strain evidence="1 2">NL-1719</strain>
    </source>
</reference>